<dbReference type="PROSITE" id="PS00409">
    <property type="entry name" value="PROKAR_NTER_METHYL"/>
    <property type="match status" value="1"/>
</dbReference>
<dbReference type="AlphaFoldDB" id="L0DPY2"/>
<evidence type="ECO:0000313" key="3">
    <source>
        <dbReference type="Proteomes" id="UP000010798"/>
    </source>
</evidence>
<name>L0DPY2_SINAD</name>
<dbReference type="STRING" id="886293.Sinac_7390"/>
<dbReference type="NCBIfam" id="TIGR02532">
    <property type="entry name" value="IV_pilin_GFxxxE"/>
    <property type="match status" value="1"/>
</dbReference>
<evidence type="ECO:0000313" key="2">
    <source>
        <dbReference type="EMBL" id="AGA31429.1"/>
    </source>
</evidence>
<dbReference type="RefSeq" id="WP_015250498.1">
    <property type="nucleotide sequence ID" value="NC_019892.1"/>
</dbReference>
<evidence type="ECO:0000259" key="1">
    <source>
        <dbReference type="Pfam" id="PF07596"/>
    </source>
</evidence>
<dbReference type="OrthoDB" id="270727at2"/>
<sequence>MQVVRRGFTLIELLVVIAIIAVLIALLLPAVQAAREAARRSQCVNNLKQLGLAIMNYESSTGGLPPSGSTTVAGAIQNHSLLARILPYLEQQNLYNMVNYSFGMPTSDPPGAQSGDPSYTNVTLLHVEISAFLCPSDPNSPSSAFNSHSYGENTGNCPSFAGGAFDGPAYMLGTSKLAVCPGGANADNTLVRPVGLSSVTDGLSNTAIFSEIVKGKGVTPVDDGLHVTYRGGATTPCTYTNDQDLGRDCQTKATIRVDGSKGMQWARYYMARGGGYTHVMTPNQRSCVYSSVANFPNLISASSYHPGGVNVTMLDGSVKFIKSSVSYQAWHAIGSKAGGEIISADAL</sequence>
<dbReference type="InterPro" id="IPR012902">
    <property type="entry name" value="N_methyl_site"/>
</dbReference>
<dbReference type="Proteomes" id="UP000010798">
    <property type="component" value="Chromosome"/>
</dbReference>
<reference evidence="2 3" key="1">
    <citation type="submission" date="2012-02" db="EMBL/GenBank/DDBJ databases">
        <title>Complete sequence of chromosome of Singulisphaera acidiphila DSM 18658.</title>
        <authorList>
            <consortium name="US DOE Joint Genome Institute (JGI-PGF)"/>
            <person name="Lucas S."/>
            <person name="Copeland A."/>
            <person name="Lapidus A."/>
            <person name="Glavina del Rio T."/>
            <person name="Dalin E."/>
            <person name="Tice H."/>
            <person name="Bruce D."/>
            <person name="Goodwin L."/>
            <person name="Pitluck S."/>
            <person name="Peters L."/>
            <person name="Ovchinnikova G."/>
            <person name="Chertkov O."/>
            <person name="Kyrpides N."/>
            <person name="Mavromatis K."/>
            <person name="Ivanova N."/>
            <person name="Brettin T."/>
            <person name="Detter J.C."/>
            <person name="Han C."/>
            <person name="Larimer F."/>
            <person name="Land M."/>
            <person name="Hauser L."/>
            <person name="Markowitz V."/>
            <person name="Cheng J.-F."/>
            <person name="Hugenholtz P."/>
            <person name="Woyke T."/>
            <person name="Wu D."/>
            <person name="Tindall B."/>
            <person name="Pomrenke H."/>
            <person name="Brambilla E."/>
            <person name="Klenk H.-P."/>
            <person name="Eisen J.A."/>
        </authorList>
    </citation>
    <scope>NUCLEOTIDE SEQUENCE [LARGE SCALE GENOMIC DNA]</scope>
    <source>
        <strain evidence="3">ATCC BAA-1392 / DSM 18658 / VKM B-2454 / MOB10</strain>
    </source>
</reference>
<dbReference type="Pfam" id="PF07596">
    <property type="entry name" value="SBP_bac_10"/>
    <property type="match status" value="1"/>
</dbReference>
<dbReference type="Pfam" id="PF07963">
    <property type="entry name" value="N_methyl"/>
    <property type="match status" value="1"/>
</dbReference>
<dbReference type="eggNOG" id="COG2165">
    <property type="taxonomic scope" value="Bacteria"/>
</dbReference>
<dbReference type="PANTHER" id="PTHR30093:SF2">
    <property type="entry name" value="TYPE II SECRETION SYSTEM PROTEIN H"/>
    <property type="match status" value="1"/>
</dbReference>
<keyword evidence="3" id="KW-1185">Reference proteome</keyword>
<accession>L0DPY2</accession>
<dbReference type="InterPro" id="IPR011453">
    <property type="entry name" value="DUF1559"/>
</dbReference>
<dbReference type="SUPFAM" id="SSF54523">
    <property type="entry name" value="Pili subunits"/>
    <property type="match status" value="1"/>
</dbReference>
<dbReference type="InterPro" id="IPR045584">
    <property type="entry name" value="Pilin-like"/>
</dbReference>
<dbReference type="Gene3D" id="3.30.700.10">
    <property type="entry name" value="Glycoprotein, Type 4 Pilin"/>
    <property type="match status" value="1"/>
</dbReference>
<dbReference type="InterPro" id="IPR027558">
    <property type="entry name" value="Pre_pil_HX9DG_C"/>
</dbReference>
<feature type="domain" description="DUF1559" evidence="1">
    <location>
        <begin position="32"/>
        <end position="325"/>
    </location>
</feature>
<dbReference type="HOGENOM" id="CLU_041661_0_0_0"/>
<dbReference type="EMBL" id="CP003364">
    <property type="protein sequence ID" value="AGA31429.1"/>
    <property type="molecule type" value="Genomic_DNA"/>
</dbReference>
<organism evidence="2 3">
    <name type="scientific">Singulisphaera acidiphila (strain ATCC BAA-1392 / DSM 18658 / VKM B-2454 / MOB10)</name>
    <dbReference type="NCBI Taxonomy" id="886293"/>
    <lineage>
        <taxon>Bacteria</taxon>
        <taxon>Pseudomonadati</taxon>
        <taxon>Planctomycetota</taxon>
        <taxon>Planctomycetia</taxon>
        <taxon>Isosphaerales</taxon>
        <taxon>Isosphaeraceae</taxon>
        <taxon>Singulisphaera</taxon>
    </lineage>
</organism>
<protein>
    <submittedName>
        <fullName evidence="2">Prepilin-type N-terminal cleavage/methylation domain-containing protein</fullName>
    </submittedName>
</protein>
<proteinExistence type="predicted"/>
<gene>
    <name evidence="2" type="ordered locus">Sinac_7390</name>
</gene>
<dbReference type="PANTHER" id="PTHR30093">
    <property type="entry name" value="GENERAL SECRETION PATHWAY PROTEIN G"/>
    <property type="match status" value="1"/>
</dbReference>
<dbReference type="NCBIfam" id="TIGR04294">
    <property type="entry name" value="pre_pil_HX9DG"/>
    <property type="match status" value="1"/>
</dbReference>
<dbReference type="KEGG" id="saci:Sinac_7390"/>